<sequence length="377" mass="44244">MYIFDMDKIYEIYLVVIPGLEKSALLEIKEKLCRIEAFQEISNDGLSLKSKNLFILLEFILELRIPTKALLRIDYFIARDLPKLYKKLSKINWNDYIPTKEFEVKVSSHNSRLFDDRKIIKTVKDAISSYQTAQPYKKKYDELNWSVPATIHLRFEEDNCSLSIDCSGERLDKRGIKTLSAKAPMRESIGAALIRYINSSDVNYDVLIDPMAGSGTIISEFFRQDQRNEQREFNFRNFPLYRKFAAQKIERPQVTPRKAFARDIDGKNLAAIKENNLEFIENEWLTIEKMDFFKSESLPENSIITCNLPYGKRIKTKEKDIHLFIERFLKKAESLNTKAAFFVMPETFKINQKKYQVTRSERINNGGIWVQFIKVLF</sequence>
<reference evidence="5" key="1">
    <citation type="journal article" date="2019" name="Int. J. Syst. Evol. Microbiol.">
        <title>Halobacteriovorax valvorus sp. nov., a novel prokaryotic predator isolated from coastal seawater of China.</title>
        <authorList>
            <person name="Chen M.-X."/>
        </authorList>
    </citation>
    <scope>NUCLEOTIDE SEQUENCE [LARGE SCALE GENOMIC DNA]</scope>
    <source>
        <strain evidence="5">BL9</strain>
    </source>
</reference>
<dbReference type="Gene3D" id="3.40.50.150">
    <property type="entry name" value="Vaccinia Virus protein VP39"/>
    <property type="match status" value="1"/>
</dbReference>
<evidence type="ECO:0000256" key="1">
    <source>
        <dbReference type="ARBA" id="ARBA00022603"/>
    </source>
</evidence>
<dbReference type="SUPFAM" id="SSF53335">
    <property type="entry name" value="S-adenosyl-L-methionine-dependent methyltransferases"/>
    <property type="match status" value="1"/>
</dbReference>
<dbReference type="InterPro" id="IPR000241">
    <property type="entry name" value="RlmKL-like_Mtase"/>
</dbReference>
<accession>A0ABY0IDB5</accession>
<evidence type="ECO:0000313" key="4">
    <source>
        <dbReference type="EMBL" id="RZF20524.1"/>
    </source>
</evidence>
<keyword evidence="5" id="KW-1185">Reference proteome</keyword>
<dbReference type="Proteomes" id="UP000443582">
    <property type="component" value="Unassembled WGS sequence"/>
</dbReference>
<dbReference type="Pfam" id="PF02926">
    <property type="entry name" value="THUMP"/>
    <property type="match status" value="1"/>
</dbReference>
<proteinExistence type="predicted"/>
<feature type="domain" description="Ribosomal RNA large subunit methyltransferase K/L-like methyltransferase" evidence="2">
    <location>
        <begin position="174"/>
        <end position="344"/>
    </location>
</feature>
<dbReference type="InterPro" id="IPR029063">
    <property type="entry name" value="SAM-dependent_MTases_sf"/>
</dbReference>
<dbReference type="PANTHER" id="PTHR47313">
    <property type="entry name" value="RIBOSOMAL RNA LARGE SUBUNIT METHYLTRANSFERASE K/L"/>
    <property type="match status" value="1"/>
</dbReference>
<dbReference type="CDD" id="cd11715">
    <property type="entry name" value="THUMP_AdoMetMT"/>
    <property type="match status" value="1"/>
</dbReference>
<name>A0ABY0IDB5_9BACT</name>
<dbReference type="EMBL" id="QDKL01000003">
    <property type="protein sequence ID" value="RZF20524.1"/>
    <property type="molecule type" value="Genomic_DNA"/>
</dbReference>
<protein>
    <submittedName>
        <fullName evidence="4">Uncharacterized protein</fullName>
    </submittedName>
</protein>
<organism evidence="4 5">
    <name type="scientific">Halobacteriovorax vibrionivorans</name>
    <dbReference type="NCBI Taxonomy" id="2152716"/>
    <lineage>
        <taxon>Bacteria</taxon>
        <taxon>Pseudomonadati</taxon>
        <taxon>Bdellovibrionota</taxon>
        <taxon>Bacteriovoracia</taxon>
        <taxon>Bacteriovoracales</taxon>
        <taxon>Halobacteriovoraceae</taxon>
        <taxon>Halobacteriovorax</taxon>
    </lineage>
</organism>
<dbReference type="InterPro" id="IPR004114">
    <property type="entry name" value="THUMP_dom"/>
</dbReference>
<feature type="domain" description="THUMP" evidence="3">
    <location>
        <begin position="78"/>
        <end position="165"/>
    </location>
</feature>
<evidence type="ECO:0000313" key="5">
    <source>
        <dbReference type="Proteomes" id="UP000443582"/>
    </source>
</evidence>
<dbReference type="Gene3D" id="3.30.2130.30">
    <property type="match status" value="1"/>
</dbReference>
<dbReference type="PANTHER" id="PTHR47313:SF1">
    <property type="entry name" value="RIBOSOMAL RNA LARGE SUBUNIT METHYLTRANSFERASE K_L"/>
    <property type="match status" value="1"/>
</dbReference>
<dbReference type="Pfam" id="PF01170">
    <property type="entry name" value="UPF0020"/>
    <property type="match status" value="1"/>
</dbReference>
<evidence type="ECO:0000259" key="3">
    <source>
        <dbReference type="Pfam" id="PF02926"/>
    </source>
</evidence>
<gene>
    <name evidence="4" type="ORF">DAY19_11090</name>
</gene>
<keyword evidence="1" id="KW-0808">Transferase</keyword>
<keyword evidence="1" id="KW-0489">Methyltransferase</keyword>
<evidence type="ECO:0000259" key="2">
    <source>
        <dbReference type="Pfam" id="PF01170"/>
    </source>
</evidence>
<comment type="caution">
    <text evidence="4">The sequence shown here is derived from an EMBL/GenBank/DDBJ whole genome shotgun (WGS) entry which is preliminary data.</text>
</comment>